<evidence type="ECO:0000256" key="13">
    <source>
        <dbReference type="PIRNR" id="PIRNR001365"/>
    </source>
</evidence>
<dbReference type="InterPro" id="IPR020624">
    <property type="entry name" value="Schiff_base-form_aldolases_CS"/>
</dbReference>
<protein>
    <recommendedName>
        <fullName evidence="4 12">4-hydroxy-tetrahydrodipicolinate synthase</fullName>
        <shortName evidence="12">HTPA synthase</shortName>
        <ecNumber evidence="4 12">4.3.3.7</ecNumber>
    </recommendedName>
</protein>
<feature type="active site" description="Proton donor/acceptor" evidence="12 14">
    <location>
        <position position="145"/>
    </location>
</feature>
<dbReference type="Gene3D" id="3.20.20.70">
    <property type="entry name" value="Aldolase class I"/>
    <property type="match status" value="1"/>
</dbReference>
<keyword evidence="7 12" id="KW-0220">Diaminopimelate biosynthesis</keyword>
<dbReference type="PANTHER" id="PTHR12128">
    <property type="entry name" value="DIHYDRODIPICOLINATE SYNTHASE"/>
    <property type="match status" value="1"/>
</dbReference>
<keyword evidence="5 12" id="KW-0963">Cytoplasm</keyword>
<feature type="binding site" evidence="12 15">
    <location>
        <position position="57"/>
    </location>
    <ligand>
        <name>pyruvate</name>
        <dbReference type="ChEBI" id="CHEBI:15361"/>
    </ligand>
</feature>
<evidence type="ECO:0000256" key="5">
    <source>
        <dbReference type="ARBA" id="ARBA00022490"/>
    </source>
</evidence>
<reference evidence="16 17" key="1">
    <citation type="submission" date="2019-10" db="EMBL/GenBank/DDBJ databases">
        <title>Georgenia wutianyii sp. nov. and Georgenia yuyongxinii sp. nov. isolated from plateau pika (Ochotona curzoniae) in the Qinghai-Tibet plateau of China.</title>
        <authorList>
            <person name="Tian Z."/>
        </authorList>
    </citation>
    <scope>NUCLEOTIDE SEQUENCE [LARGE SCALE GENOMIC DNA]</scope>
    <source>
        <strain evidence="16 17">JCM 19765</strain>
    </source>
</reference>
<comment type="subunit">
    <text evidence="12">Homotetramer; dimer of dimers.</text>
</comment>
<evidence type="ECO:0000256" key="1">
    <source>
        <dbReference type="ARBA" id="ARBA00003294"/>
    </source>
</evidence>
<dbReference type="HAMAP" id="MF_00418">
    <property type="entry name" value="DapA"/>
    <property type="match status" value="1"/>
</dbReference>
<evidence type="ECO:0000256" key="10">
    <source>
        <dbReference type="ARBA" id="ARBA00023270"/>
    </source>
</evidence>
<organism evidence="16 17">
    <name type="scientific">Georgenia subflava</name>
    <dbReference type="NCBI Taxonomy" id="1622177"/>
    <lineage>
        <taxon>Bacteria</taxon>
        <taxon>Bacillati</taxon>
        <taxon>Actinomycetota</taxon>
        <taxon>Actinomycetes</taxon>
        <taxon>Micrococcales</taxon>
        <taxon>Bogoriellaceae</taxon>
        <taxon>Georgenia</taxon>
    </lineage>
</organism>
<dbReference type="RefSeq" id="WP_152196522.1">
    <property type="nucleotide sequence ID" value="NZ_VUKD01000006.1"/>
</dbReference>
<feature type="active site" description="Schiff-base intermediate with substrate" evidence="12 14">
    <location>
        <position position="173"/>
    </location>
</feature>
<dbReference type="NCBIfam" id="TIGR00674">
    <property type="entry name" value="dapA"/>
    <property type="match status" value="1"/>
</dbReference>
<sequence length="305" mass="31652">MTQPATPRVPSRTFGSVATAMVTPFHEDGSIDVDTGVAVAVKLVDDGCDALVLHGTTGESPTTHQPEKDALVRAVVDAVGDRAMIIGGAGSNDTAHAVRIAKGAQRSGAQGLLVVSPYYNRPSQEGVYQHIKAVADAVDLPVVLYDIPGRTGVAIGDETLDRLAEHPRIKAVKDATGNVPAGFERMARTGLEFYSGDDALNFDWLAHGASGVISVVGHVVAGDYAEMVRAVDAGDLPGARDVAARLRPVVAGMMGGGQGAVMAKHALHLQGVIPCPVVRLPLVRPADAELDALATMLREEGLLPA</sequence>
<evidence type="ECO:0000256" key="15">
    <source>
        <dbReference type="PIRSR" id="PIRSR001365-2"/>
    </source>
</evidence>
<dbReference type="OrthoDB" id="9782828at2"/>
<evidence type="ECO:0000256" key="9">
    <source>
        <dbReference type="ARBA" id="ARBA00023239"/>
    </source>
</evidence>
<evidence type="ECO:0000256" key="8">
    <source>
        <dbReference type="ARBA" id="ARBA00023154"/>
    </source>
</evidence>
<keyword evidence="8 12" id="KW-0457">Lysine biosynthesis</keyword>
<dbReference type="InterPro" id="IPR013785">
    <property type="entry name" value="Aldolase_TIM"/>
</dbReference>
<dbReference type="PROSITE" id="PS00666">
    <property type="entry name" value="DHDPS_2"/>
    <property type="match status" value="1"/>
</dbReference>
<comment type="subcellular location">
    <subcellularLocation>
        <location evidence="12">Cytoplasm</location>
    </subcellularLocation>
</comment>
<comment type="caution">
    <text evidence="16">The sequence shown here is derived from an EMBL/GenBank/DDBJ whole genome shotgun (WGS) entry which is preliminary data.</text>
</comment>
<feature type="site" description="Part of a proton relay during catalysis" evidence="12">
    <location>
        <position position="119"/>
    </location>
</feature>
<dbReference type="UniPathway" id="UPA00034">
    <property type="reaction ID" value="UER00017"/>
</dbReference>
<dbReference type="SMART" id="SM01130">
    <property type="entry name" value="DHDPS"/>
    <property type="match status" value="1"/>
</dbReference>
<dbReference type="SUPFAM" id="SSF51569">
    <property type="entry name" value="Aldolase"/>
    <property type="match status" value="1"/>
</dbReference>
<evidence type="ECO:0000313" key="16">
    <source>
        <dbReference type="EMBL" id="MPV38687.1"/>
    </source>
</evidence>
<name>A0A6N7EP92_9MICO</name>
<dbReference type="PRINTS" id="PR00146">
    <property type="entry name" value="DHPICSNTHASE"/>
</dbReference>
<dbReference type="Proteomes" id="UP000437709">
    <property type="component" value="Unassembled WGS sequence"/>
</dbReference>
<evidence type="ECO:0000256" key="14">
    <source>
        <dbReference type="PIRSR" id="PIRSR001365-1"/>
    </source>
</evidence>
<dbReference type="InterPro" id="IPR005263">
    <property type="entry name" value="DapA"/>
</dbReference>
<dbReference type="PROSITE" id="PS00665">
    <property type="entry name" value="DHDPS_1"/>
    <property type="match status" value="1"/>
</dbReference>
<dbReference type="GO" id="GO:0009089">
    <property type="term" value="P:lysine biosynthetic process via diaminopimelate"/>
    <property type="evidence" value="ECO:0007669"/>
    <property type="project" value="UniProtKB-UniRule"/>
</dbReference>
<dbReference type="PIRSF" id="PIRSF001365">
    <property type="entry name" value="DHDPS"/>
    <property type="match status" value="1"/>
</dbReference>
<keyword evidence="10 12" id="KW-0704">Schiff base</keyword>
<dbReference type="GO" id="GO:0008840">
    <property type="term" value="F:4-hydroxy-tetrahydrodipicolinate synthase activity"/>
    <property type="evidence" value="ECO:0007669"/>
    <property type="project" value="UniProtKB-UniRule"/>
</dbReference>
<dbReference type="GO" id="GO:0019877">
    <property type="term" value="P:diaminopimelate biosynthetic process"/>
    <property type="evidence" value="ECO:0007669"/>
    <property type="project" value="UniProtKB-UniRule"/>
</dbReference>
<comment type="function">
    <text evidence="1 12">Catalyzes the condensation of (S)-aspartate-beta-semialdehyde [(S)-ASA] and pyruvate to 4-hydroxy-tetrahydrodipicolinate (HTPA).</text>
</comment>
<comment type="catalytic activity">
    <reaction evidence="11 12">
        <text>L-aspartate 4-semialdehyde + pyruvate = (2S,4S)-4-hydroxy-2,3,4,5-tetrahydrodipicolinate + H2O + H(+)</text>
        <dbReference type="Rhea" id="RHEA:34171"/>
        <dbReference type="ChEBI" id="CHEBI:15361"/>
        <dbReference type="ChEBI" id="CHEBI:15377"/>
        <dbReference type="ChEBI" id="CHEBI:15378"/>
        <dbReference type="ChEBI" id="CHEBI:67139"/>
        <dbReference type="ChEBI" id="CHEBI:537519"/>
        <dbReference type="EC" id="4.3.3.7"/>
    </reaction>
</comment>
<keyword evidence="9 12" id="KW-0456">Lyase</keyword>
<evidence type="ECO:0000256" key="6">
    <source>
        <dbReference type="ARBA" id="ARBA00022605"/>
    </source>
</evidence>
<evidence type="ECO:0000256" key="4">
    <source>
        <dbReference type="ARBA" id="ARBA00012086"/>
    </source>
</evidence>
<dbReference type="CDD" id="cd00950">
    <property type="entry name" value="DHDPS"/>
    <property type="match status" value="1"/>
</dbReference>
<feature type="site" description="Part of a proton relay during catalysis" evidence="12">
    <location>
        <position position="56"/>
    </location>
</feature>
<dbReference type="AlphaFoldDB" id="A0A6N7EP92"/>
<comment type="caution">
    <text evidence="12">Was originally thought to be a dihydrodipicolinate synthase (DHDPS), catalyzing the condensation of (S)-aspartate-beta-semialdehyde [(S)-ASA] and pyruvate to dihydrodipicolinate (DHDP). However, it was shown in E.coli that the product of the enzymatic reaction is not dihydrodipicolinate but in fact (4S)-4-hydroxy-2,3,4,5-tetrahydro-(2S)-dipicolinic acid (HTPA), and that the consecutive dehydration reaction leading to DHDP is not spontaneous but catalyzed by DapB.</text>
</comment>
<accession>A0A6N7EP92</accession>
<comment type="pathway">
    <text evidence="2 12">Amino-acid biosynthesis; L-lysine biosynthesis via DAP pathway; (S)-tetrahydrodipicolinate from L-aspartate: step 3/4.</text>
</comment>
<dbReference type="InterPro" id="IPR002220">
    <property type="entry name" value="DapA-like"/>
</dbReference>
<dbReference type="GO" id="GO:0005829">
    <property type="term" value="C:cytosol"/>
    <property type="evidence" value="ECO:0007669"/>
    <property type="project" value="TreeGrafter"/>
</dbReference>
<evidence type="ECO:0000313" key="17">
    <source>
        <dbReference type="Proteomes" id="UP000437709"/>
    </source>
</evidence>
<evidence type="ECO:0000256" key="11">
    <source>
        <dbReference type="ARBA" id="ARBA00047836"/>
    </source>
</evidence>
<dbReference type="EMBL" id="WHPC01000100">
    <property type="protein sequence ID" value="MPV38687.1"/>
    <property type="molecule type" value="Genomic_DNA"/>
</dbReference>
<dbReference type="PANTHER" id="PTHR12128:SF66">
    <property type="entry name" value="4-HYDROXY-2-OXOGLUTARATE ALDOLASE, MITOCHONDRIAL"/>
    <property type="match status" value="1"/>
</dbReference>
<evidence type="ECO:0000256" key="3">
    <source>
        <dbReference type="ARBA" id="ARBA00007592"/>
    </source>
</evidence>
<dbReference type="Pfam" id="PF00701">
    <property type="entry name" value="DHDPS"/>
    <property type="match status" value="1"/>
</dbReference>
<evidence type="ECO:0000256" key="2">
    <source>
        <dbReference type="ARBA" id="ARBA00005120"/>
    </source>
</evidence>
<dbReference type="InterPro" id="IPR020625">
    <property type="entry name" value="Schiff_base-form_aldolases_AS"/>
</dbReference>
<dbReference type="EC" id="4.3.3.7" evidence="4 12"/>
<evidence type="ECO:0000256" key="12">
    <source>
        <dbReference type="HAMAP-Rule" id="MF_00418"/>
    </source>
</evidence>
<keyword evidence="17" id="KW-1185">Reference proteome</keyword>
<gene>
    <name evidence="12 16" type="primary">dapA</name>
    <name evidence="16" type="ORF">GB881_16850</name>
</gene>
<feature type="binding site" evidence="12 15">
    <location>
        <position position="213"/>
    </location>
    <ligand>
        <name>pyruvate</name>
        <dbReference type="ChEBI" id="CHEBI:15361"/>
    </ligand>
</feature>
<comment type="similarity">
    <text evidence="3 12 13">Belongs to the DapA family.</text>
</comment>
<proteinExistence type="inferred from homology"/>
<keyword evidence="6 12" id="KW-0028">Amino-acid biosynthesis</keyword>
<evidence type="ECO:0000256" key="7">
    <source>
        <dbReference type="ARBA" id="ARBA00022915"/>
    </source>
</evidence>